<dbReference type="EMBL" id="NBIV01000110">
    <property type="protein sequence ID" value="PXF43828.1"/>
    <property type="molecule type" value="Genomic_DNA"/>
</dbReference>
<reference evidence="3 4" key="1">
    <citation type="journal article" date="2018" name="Mol. Biol. Evol.">
        <title>Analysis of the draft genome of the red seaweed Gracilariopsis chorda provides insights into genome size evolution in Rhodophyta.</title>
        <authorList>
            <person name="Lee J."/>
            <person name="Yang E.C."/>
            <person name="Graf L."/>
            <person name="Yang J.H."/>
            <person name="Qiu H."/>
            <person name="Zel Zion U."/>
            <person name="Chan C.X."/>
            <person name="Stephens T.G."/>
            <person name="Weber A.P.M."/>
            <person name="Boo G.H."/>
            <person name="Boo S.M."/>
            <person name="Kim K.M."/>
            <person name="Shin Y."/>
            <person name="Jung M."/>
            <person name="Lee S.J."/>
            <person name="Yim H.S."/>
            <person name="Lee J.H."/>
            <person name="Bhattacharya D."/>
            <person name="Yoon H.S."/>
        </authorList>
    </citation>
    <scope>NUCLEOTIDE SEQUENCE [LARGE SCALE GENOMIC DNA]</scope>
    <source>
        <strain evidence="3 4">SKKU-2015</strain>
        <tissue evidence="3">Whole body</tissue>
    </source>
</reference>
<feature type="transmembrane region" description="Helical" evidence="2">
    <location>
        <begin position="126"/>
        <end position="149"/>
    </location>
</feature>
<keyword evidence="2" id="KW-0472">Membrane</keyword>
<keyword evidence="2" id="KW-0812">Transmembrane</keyword>
<sequence>MPRPTQQQPAQQQLAEPLPLQPPPSPQAPSNNRLKKTLHLNALLSSLLALAPLLSPTRTARFLHLPTPSLVALPALLLALFAAFLFRSATRPNANAKPALLSVAAVDFFTALVVLVLLLLSRPHTLVSAFLLASISAAFFALAVAHLYFLRLSSHYYAHAQAEIVAI</sequence>
<feature type="compositionally biased region" description="Low complexity" evidence="1">
    <location>
        <begin position="1"/>
        <end position="18"/>
    </location>
</feature>
<evidence type="ECO:0000313" key="4">
    <source>
        <dbReference type="Proteomes" id="UP000247409"/>
    </source>
</evidence>
<proteinExistence type="predicted"/>
<name>A0A2V3IP20_9FLOR</name>
<gene>
    <name evidence="3" type="ORF">BWQ96_06449</name>
</gene>
<accession>A0A2V3IP20</accession>
<feature type="region of interest" description="Disordered" evidence="1">
    <location>
        <begin position="1"/>
        <end position="32"/>
    </location>
</feature>
<feature type="transmembrane region" description="Helical" evidence="2">
    <location>
        <begin position="67"/>
        <end position="86"/>
    </location>
</feature>
<feature type="transmembrane region" description="Helical" evidence="2">
    <location>
        <begin position="98"/>
        <end position="120"/>
    </location>
</feature>
<evidence type="ECO:0000313" key="3">
    <source>
        <dbReference type="EMBL" id="PXF43828.1"/>
    </source>
</evidence>
<keyword evidence="2" id="KW-1133">Transmembrane helix</keyword>
<feature type="transmembrane region" description="Helical" evidence="2">
    <location>
        <begin position="38"/>
        <end position="55"/>
    </location>
</feature>
<dbReference type="AlphaFoldDB" id="A0A2V3IP20"/>
<dbReference type="Proteomes" id="UP000247409">
    <property type="component" value="Unassembled WGS sequence"/>
</dbReference>
<protein>
    <submittedName>
        <fullName evidence="3">Uncharacterized protein</fullName>
    </submittedName>
</protein>
<evidence type="ECO:0000256" key="1">
    <source>
        <dbReference type="SAM" id="MobiDB-lite"/>
    </source>
</evidence>
<keyword evidence="4" id="KW-1185">Reference proteome</keyword>
<organism evidence="3 4">
    <name type="scientific">Gracilariopsis chorda</name>
    <dbReference type="NCBI Taxonomy" id="448386"/>
    <lineage>
        <taxon>Eukaryota</taxon>
        <taxon>Rhodophyta</taxon>
        <taxon>Florideophyceae</taxon>
        <taxon>Rhodymeniophycidae</taxon>
        <taxon>Gracilariales</taxon>
        <taxon>Gracilariaceae</taxon>
        <taxon>Gracilariopsis</taxon>
    </lineage>
</organism>
<comment type="caution">
    <text evidence="3">The sequence shown here is derived from an EMBL/GenBank/DDBJ whole genome shotgun (WGS) entry which is preliminary data.</text>
</comment>
<evidence type="ECO:0000256" key="2">
    <source>
        <dbReference type="SAM" id="Phobius"/>
    </source>
</evidence>